<dbReference type="Gene3D" id="2.30.29.30">
    <property type="entry name" value="Pleckstrin-homology domain (PH domain)/Phosphotyrosine-binding domain (PTB)"/>
    <property type="match status" value="1"/>
</dbReference>
<accession>F0VPK0</accession>
<proteinExistence type="predicted"/>
<feature type="compositionally biased region" description="Basic and acidic residues" evidence="1">
    <location>
        <begin position="926"/>
        <end position="936"/>
    </location>
</feature>
<dbReference type="SMART" id="SM00233">
    <property type="entry name" value="PH"/>
    <property type="match status" value="1"/>
</dbReference>
<feature type="compositionally biased region" description="Low complexity" evidence="1">
    <location>
        <begin position="25"/>
        <end position="38"/>
    </location>
</feature>
<feature type="compositionally biased region" description="Basic and acidic residues" evidence="1">
    <location>
        <begin position="605"/>
        <end position="618"/>
    </location>
</feature>
<reference evidence="3" key="2">
    <citation type="submission" date="2011-03" db="EMBL/GenBank/DDBJ databases">
        <title>Comparative genomics and transcriptomics of Neospora caninum and Toxoplasma gondii.</title>
        <authorList>
            <person name="Reid A.J."/>
            <person name="Sohal A."/>
            <person name="Harris D."/>
            <person name="Quail M."/>
            <person name="Sanders M."/>
            <person name="Berriman M."/>
            <person name="Wastling J.M."/>
            <person name="Pain A."/>
        </authorList>
    </citation>
    <scope>NUCLEOTIDE SEQUENCE</scope>
    <source>
        <strain evidence="3">Liverpool</strain>
    </source>
</reference>
<organism evidence="3 5">
    <name type="scientific">Neospora caninum (strain Liverpool)</name>
    <dbReference type="NCBI Taxonomy" id="572307"/>
    <lineage>
        <taxon>Eukaryota</taxon>
        <taxon>Sar</taxon>
        <taxon>Alveolata</taxon>
        <taxon>Apicomplexa</taxon>
        <taxon>Conoidasida</taxon>
        <taxon>Coccidia</taxon>
        <taxon>Eucoccidiorida</taxon>
        <taxon>Eimeriorina</taxon>
        <taxon>Sarcocystidae</taxon>
        <taxon>Neospora</taxon>
    </lineage>
</organism>
<feature type="region of interest" description="Disordered" evidence="1">
    <location>
        <begin position="1068"/>
        <end position="1092"/>
    </location>
</feature>
<feature type="compositionally biased region" description="Polar residues" evidence="1">
    <location>
        <begin position="331"/>
        <end position="345"/>
    </location>
</feature>
<feature type="region of interest" description="Disordered" evidence="1">
    <location>
        <begin position="559"/>
        <end position="874"/>
    </location>
</feature>
<evidence type="ECO:0000259" key="2">
    <source>
        <dbReference type="PROSITE" id="PS50003"/>
    </source>
</evidence>
<dbReference type="GeneID" id="13441077"/>
<feature type="compositionally biased region" description="Basic residues" evidence="1">
    <location>
        <begin position="1285"/>
        <end position="1297"/>
    </location>
</feature>
<sequence>MEDAAFGFHLDGSGFADSEGLFLQSPSSVGSPLSSPSPTRGREDPFLSSGPSSSPLKPGSLRCRDEQDLNAPAPGALDFSEHPTHFDTKSTFDASLENLHTDQEVAFANGAPERRREGPADGARPAAAPCSFFQEQRDEDPAPGREGNGSRGDTPRTQAPAAWGAETVEKDESEERRRDAERHADAEMHANARSGDAGGEAATDAGPSAARPLHAAEEEDRRGCLGEEGRSERRRLRGDEPAWRAWIARCESEREEEEPEERGEARVKREEERTRGEDGTREEERIWEETQGGRECRHESGGETKGEGEVLQDEDEWQGFQSAPPSPVSVFPNQKTPVEQVSSQLAAVENPSGVCAVQPPTVSPYEGQPVETRRDSDVFDVSPSSSSPQSLSAVREKSQPEPLSRSVLTSSSSTSSSSSSSSSASSSSSSSSFSSSSFETPASLPAVLASSVASAEHLYQAVAYGKICLLPMKDWEGDREARNTTVSRLTAVLSAVLSATVDQSVSVTTKTTKYLRARAKVEADYAKLLRQCVASGRAKNAANPFTLLQAKSADPFGLRKETKKDQDLAGIPAGGGPALRDKKAASGRDKSKRSSGSETHMAGAARREENDETGDGKEGSTSCGETEDGRRKSAFSFSHTQKSASRDNPPGKTPGGAWTLRGAARGQSRGSFSTAGGRRRSSSLFSQDVSSRGRDEAEERRGSRSSIGTDGLSERTSPPGSDTVLGFEHPLSERQESRESMHAFEAAGGTCLRGETSDRGALPNGSLGSMYEDMPIDPVLDASPGGEGKDGDRCSQHSRTPWDASSAVFSPGAFTPHSLNPSLASTAPSVRARAETGVPSDPDRPRVASLPNAGGERRASAVGVVSPEKSGKWGSTAASFLSQLAPQFVRPAPPLGPERGPGKPSRGASEASAGPGVRASAGLSADAHRGREEGAACDEAALKAHEEAKAGDPALALGTHGQDSRAIQETLFPSMSSSAWLLGLLEMNQQTALQSEVLGTFVETELVQNFLQKLCSEYERAAARHLDSVKKYRHQAVKANEACRQAWLTYEQACEEASRDMIHALNREGPSAGAQGTGAGGAATAGTGASRKSPQCSWLLERKFAVAARKAQKEELMHVGALLGCLFQLQCLEKWRCETLRHALQSFLLKLQSCLSVVLVTLDRVSEILESDPSLSSQGSLASRLPSSELLRAAPPAPGSVSVSFSSFSRPASGSPRSAAAQIAEHLRRSQQENLDLLRAKRRALWSTKELSSYLPGPGAVGRGGLDALASPQSLSSRQGDERRKSSRREKTRKGARRMTYSRPTQGDLVDRAQFADAPDGASTDEENRDTSRVKARRAPDEAETEESSEESRECCETPERRQSARNGARRGEGGRRFATGCGEDEACGAKERRTAWEGDGDRAQRPAEEGDERAREEGRVEKSEEGSGRRGSFDPARRLPPRIPRRGKAGNRGISCGRDAERKKVDAKRETEEREDFAAVLSLLKHCGLLEASARHSVDRSSVDELMVPACVKCPLIVQMARQLQYAPFPMSHRVCKQGVVERQAGGGGTGGPFTGFLQKWRSGFLVLTWDRFLHMFRQEEDVEEARPACWSISLAKTEVHKCKTRDQKEATIEIREKRRRFFSSRVSGVFRPPTARECDEWMSALETVVNDTAFFEAAAARATMLRSTNLELSLPQRRGSCTPGTPRLWGEGVCLISSLAAFHVDTLSPESSATIDESSVGDASRCSSPTWRIPPHFQDMALASFSVFPVAKDAPDAASAADGPGKSAFSSMPIFEHRQRNSFSSTSPSSLRSGRRSSYLLPDQTESSSGERFPGRLRGNREFEGRTADLACTLPPCSRVIGKINPFGEDGDDSPHGLTRTRPSGIPGDE</sequence>
<feature type="region of interest" description="Disordered" evidence="1">
    <location>
        <begin position="1780"/>
        <end position="1823"/>
    </location>
</feature>
<dbReference type="InterPro" id="IPR001849">
    <property type="entry name" value="PH_domain"/>
</dbReference>
<reference evidence="5" key="3">
    <citation type="journal article" date="2012" name="PLoS Pathog.">
        <title>Comparative genomics of the apicomplexan parasites Toxoplasma gondii and Neospora caninum: Coccidia differing in host range and transmission strategy.</title>
        <authorList>
            <person name="Reid A.J."/>
            <person name="Vermont S.J."/>
            <person name="Cotton J.A."/>
            <person name="Harris D."/>
            <person name="Hill-Cawthorne G.A."/>
            <person name="Konen-Waisman S."/>
            <person name="Latham S.M."/>
            <person name="Mourier T."/>
            <person name="Norton R."/>
            <person name="Quail M.A."/>
            <person name="Sanders M."/>
            <person name="Shanmugam D."/>
            <person name="Sohal A."/>
            <person name="Wasmuth J.D."/>
            <person name="Brunk B."/>
            <person name="Grigg M.E."/>
            <person name="Howard J.C."/>
            <person name="Parkinson J."/>
            <person name="Roos D.S."/>
            <person name="Trees A.J."/>
            <person name="Berriman M."/>
            <person name="Pain A."/>
            <person name="Wastling J.M."/>
        </authorList>
    </citation>
    <scope>NUCLEOTIDE SEQUENCE [LARGE SCALE GENOMIC DNA]</scope>
    <source>
        <strain evidence="5">Liverpool</strain>
    </source>
</reference>
<feature type="compositionally biased region" description="Low complexity" evidence="1">
    <location>
        <begin position="410"/>
        <end position="432"/>
    </location>
</feature>
<feature type="compositionally biased region" description="Basic and acidic residues" evidence="1">
    <location>
        <begin position="262"/>
        <end position="308"/>
    </location>
</feature>
<evidence type="ECO:0000313" key="4">
    <source>
        <dbReference type="EMBL" id="CEL70388.1"/>
    </source>
</evidence>
<dbReference type="SUPFAM" id="SSF50729">
    <property type="entry name" value="PH domain-like"/>
    <property type="match status" value="1"/>
</dbReference>
<feature type="domain" description="PH" evidence="2">
    <location>
        <begin position="1535"/>
        <end position="1652"/>
    </location>
</feature>
<gene>
    <name evidence="4" type="ORF">BN1204_060710</name>
    <name evidence="3" type="ORF">NCLIV_060710</name>
</gene>
<evidence type="ECO:0000256" key="1">
    <source>
        <dbReference type="SAM" id="MobiDB-lite"/>
    </source>
</evidence>
<feature type="compositionally biased region" description="Basic and acidic residues" evidence="1">
    <location>
        <begin position="167"/>
        <end position="190"/>
    </location>
</feature>
<dbReference type="InterPro" id="IPR011993">
    <property type="entry name" value="PH-like_dom_sf"/>
</dbReference>
<feature type="region of interest" description="Disordered" evidence="1">
    <location>
        <begin position="1263"/>
        <end position="1472"/>
    </location>
</feature>
<feature type="compositionally biased region" description="Basic residues" evidence="1">
    <location>
        <begin position="1440"/>
        <end position="1450"/>
    </location>
</feature>
<feature type="compositionally biased region" description="Basic and acidic residues" evidence="1">
    <location>
        <begin position="214"/>
        <end position="242"/>
    </location>
</feature>
<feature type="compositionally biased region" description="Low complexity" evidence="1">
    <location>
        <begin position="47"/>
        <end position="61"/>
    </location>
</feature>
<dbReference type="OMA" id="RECDEWM"/>
<feature type="compositionally biased region" description="Polar residues" evidence="1">
    <location>
        <begin position="817"/>
        <end position="828"/>
    </location>
</feature>
<dbReference type="EMBL" id="FR823393">
    <property type="protein sequence ID" value="CBZ55646.1"/>
    <property type="molecule type" value="Genomic_DNA"/>
</dbReference>
<feature type="compositionally biased region" description="Low complexity" evidence="1">
    <location>
        <begin position="1783"/>
        <end position="1800"/>
    </location>
</feature>
<reference evidence="4" key="4">
    <citation type="journal article" date="2015" name="PLoS ONE">
        <title>Comprehensive Evaluation of Toxoplasma gondii VEG and Neospora caninum LIV Genomes with Tachyzoite Stage Transcriptome and Proteome Defines Novel Transcript Features.</title>
        <authorList>
            <person name="Ramaprasad A."/>
            <person name="Mourier T."/>
            <person name="Naeem R."/>
            <person name="Malas T.B."/>
            <person name="Moussa E."/>
            <person name="Panigrahi A."/>
            <person name="Vermont S.J."/>
            <person name="Otto T.D."/>
            <person name="Wastling J."/>
            <person name="Pain A."/>
        </authorList>
    </citation>
    <scope>NUCLEOTIDE SEQUENCE</scope>
    <source>
        <strain evidence="4">Liverpool</strain>
    </source>
</reference>
<name>F0VPK0_NEOCL</name>
<evidence type="ECO:0000313" key="5">
    <source>
        <dbReference type="Proteomes" id="UP000007494"/>
    </source>
</evidence>
<feature type="compositionally biased region" description="Basic and acidic residues" evidence="1">
    <location>
        <begin position="1388"/>
        <end position="1438"/>
    </location>
</feature>
<feature type="compositionally biased region" description="Polar residues" evidence="1">
    <location>
        <begin position="704"/>
        <end position="720"/>
    </location>
</feature>
<feature type="compositionally biased region" description="Basic and acidic residues" evidence="1">
    <location>
        <begin position="579"/>
        <end position="589"/>
    </location>
</feature>
<dbReference type="EMBL" id="LN714487">
    <property type="protein sequence ID" value="CEL70388.1"/>
    <property type="molecule type" value="Genomic_DNA"/>
</dbReference>
<feature type="region of interest" description="Disordered" evidence="1">
    <location>
        <begin position="1843"/>
        <end position="1872"/>
    </location>
</feature>
<dbReference type="InParanoid" id="F0VPK0"/>
<dbReference type="InterPro" id="IPR027267">
    <property type="entry name" value="AH/BAR_dom_sf"/>
</dbReference>
<keyword evidence="5" id="KW-1185">Reference proteome</keyword>
<dbReference type="Proteomes" id="UP000007494">
    <property type="component" value="Chromosome XII"/>
</dbReference>
<feature type="region of interest" description="Disordered" evidence="1">
    <location>
        <begin position="888"/>
        <end position="936"/>
    </location>
</feature>
<feature type="region of interest" description="Disordered" evidence="1">
    <location>
        <begin position="103"/>
        <end position="432"/>
    </location>
</feature>
<feature type="compositionally biased region" description="Low complexity" evidence="1">
    <location>
        <begin position="379"/>
        <end position="393"/>
    </location>
</feature>
<feature type="compositionally biased region" description="Basic and acidic residues" evidence="1">
    <location>
        <begin position="1459"/>
        <end position="1472"/>
    </location>
</feature>
<reference evidence="3" key="1">
    <citation type="submission" date="2011-02" db="EMBL/GenBank/DDBJ databases">
        <authorList>
            <person name="Aslett M."/>
        </authorList>
    </citation>
    <scope>NUCLEOTIDE SEQUENCE</scope>
    <source>
        <strain evidence="3">Liverpool</strain>
    </source>
</reference>
<feature type="compositionally biased region" description="Basic and acidic residues" evidence="1">
    <location>
        <begin position="1329"/>
        <end position="1341"/>
    </location>
</feature>
<dbReference type="eggNOG" id="ENOG502QYX0">
    <property type="taxonomic scope" value="Eukaryota"/>
</dbReference>
<feature type="compositionally biased region" description="Basic and acidic residues" evidence="1">
    <location>
        <begin position="1350"/>
        <end position="1363"/>
    </location>
</feature>
<feature type="region of interest" description="Disordered" evidence="1">
    <location>
        <begin position="1"/>
        <end position="91"/>
    </location>
</feature>
<protein>
    <recommendedName>
        <fullName evidence="2">PH domain-containing protein</fullName>
    </recommendedName>
</protein>
<dbReference type="RefSeq" id="XP_003885674.1">
    <property type="nucleotide sequence ID" value="XM_003885625.1"/>
</dbReference>
<evidence type="ECO:0000313" key="3">
    <source>
        <dbReference type="EMBL" id="CBZ55646.1"/>
    </source>
</evidence>
<feature type="compositionally biased region" description="Low complexity" evidence="1">
    <location>
        <begin position="120"/>
        <end position="129"/>
    </location>
</feature>
<feature type="compositionally biased region" description="Basic and acidic residues" evidence="1">
    <location>
        <begin position="730"/>
        <end position="742"/>
    </location>
</feature>
<dbReference type="PROSITE" id="PS50003">
    <property type="entry name" value="PH_DOMAIN"/>
    <property type="match status" value="1"/>
</dbReference>
<dbReference type="VEuPathDB" id="ToxoDB:NCLIV_060710"/>
<dbReference type="OrthoDB" id="332289at2759"/>
<dbReference type="Gene3D" id="1.20.1270.60">
    <property type="entry name" value="Arfaptin homology (AH) domain/BAR domain"/>
    <property type="match status" value="1"/>
</dbReference>
<feature type="compositionally biased region" description="Basic and acidic residues" evidence="1">
    <location>
        <begin position="691"/>
        <end position="702"/>
    </location>
</feature>
<feature type="compositionally biased region" description="Basic and acidic residues" evidence="1">
    <location>
        <begin position="79"/>
        <end position="90"/>
    </location>
</feature>